<evidence type="ECO:0000256" key="1">
    <source>
        <dbReference type="SAM" id="MobiDB-lite"/>
    </source>
</evidence>
<dbReference type="CDD" id="cd00171">
    <property type="entry name" value="Sec7"/>
    <property type="match status" value="1"/>
</dbReference>
<dbReference type="Gene3D" id="1.10.1000.11">
    <property type="entry name" value="Arf Nucleotide-binding Site Opener,domain 2"/>
    <property type="match status" value="1"/>
</dbReference>
<dbReference type="GO" id="GO:0016192">
    <property type="term" value="P:vesicle-mediated transport"/>
    <property type="evidence" value="ECO:0007669"/>
    <property type="project" value="UniProtKB-ARBA"/>
</dbReference>
<dbReference type="GO" id="GO:0032012">
    <property type="term" value="P:regulation of ARF protein signal transduction"/>
    <property type="evidence" value="ECO:0007669"/>
    <property type="project" value="InterPro"/>
</dbReference>
<dbReference type="GO" id="GO:0005794">
    <property type="term" value="C:Golgi apparatus"/>
    <property type="evidence" value="ECO:0007669"/>
    <property type="project" value="UniProtKB-ARBA"/>
</dbReference>
<keyword evidence="2" id="KW-0732">Signal</keyword>
<evidence type="ECO:0000256" key="2">
    <source>
        <dbReference type="SAM" id="SignalP"/>
    </source>
</evidence>
<dbReference type="Pfam" id="PF12783">
    <property type="entry name" value="Sec7-like_HUS"/>
    <property type="match status" value="1"/>
</dbReference>
<proteinExistence type="predicted"/>
<dbReference type="SMART" id="SM00222">
    <property type="entry name" value="Sec7"/>
    <property type="match status" value="1"/>
</dbReference>
<accession>A0A1B7TK16</accession>
<evidence type="ECO:0000313" key="4">
    <source>
        <dbReference type="EMBL" id="OBA29063.1"/>
    </source>
</evidence>
<dbReference type="OrthoDB" id="10258608at2759"/>
<dbReference type="PANTHER" id="PTHR10663:SF388">
    <property type="entry name" value="GOLGI-SPECIFIC BREFELDIN A-RESISTANCE GUANINE NUCLEOTIDE EXCHANGE FACTOR 1"/>
    <property type="match status" value="1"/>
</dbReference>
<feature type="region of interest" description="Disordered" evidence="1">
    <location>
        <begin position="335"/>
        <end position="399"/>
    </location>
</feature>
<gene>
    <name evidence="4" type="ORF">HANVADRAFT_54523</name>
</gene>
<dbReference type="InterPro" id="IPR035999">
    <property type="entry name" value="Sec7_dom_sf"/>
</dbReference>
<dbReference type="InterPro" id="IPR000904">
    <property type="entry name" value="Sec7_dom"/>
</dbReference>
<feature type="signal peptide" evidence="2">
    <location>
        <begin position="1"/>
        <end position="18"/>
    </location>
</feature>
<feature type="compositionally biased region" description="Low complexity" evidence="1">
    <location>
        <begin position="348"/>
        <end position="362"/>
    </location>
</feature>
<evidence type="ECO:0000259" key="3">
    <source>
        <dbReference type="PROSITE" id="PS50190"/>
    </source>
</evidence>
<comment type="caution">
    <text evidence="4">The sequence shown here is derived from an EMBL/GenBank/DDBJ whole genome shotgun (WGS) entry which is preliminary data.</text>
</comment>
<dbReference type="PROSITE" id="PS50190">
    <property type="entry name" value="SEC7"/>
    <property type="match status" value="1"/>
</dbReference>
<sequence length="1504" mass="173158">MKKTCSFFFFVFQSLVLSNFQQPQSFSRYFYHLDFYLIPFSILLKHHHISVYESNKSFDHISIVIRECNILSTAMTKEFQLGSSISSSNHYYKNLKKSTHQNKNNKFSTGKKFSASSYRPLPNDTQGDNEPLIYGFIELKSILMSIGDIKEIDSLTILQPFLLVISTSSTSGYITNLALIAIYKFIFQHKIINYASKNHTLAIRQAMVSLTHCRFEGTEQMFDDAVLLRVLELIQKIFVSEHGDQLTDSQVYDVLQTVLSLACNKKRTEVLRKAAEFTLIDVVTRLMYKLKEMDDTLDESVLKNINNTIVNDNVFVDKEKQPLIDDLIGSSKKYTSLPPDSDINSVNSPEIESQSIEETIQSNKYDSPDLQDSVLPSDEEHKKSEEEEEHEHEHEAEESSYGLPVINDFLSILVSLLSPEQSLKHNYSTKTLAFQLLNTVMEIAGRDFFKHPSLMSLLSDPISKNLAFIFKNIRYTKGSLLQVALQLFVTICLTVGNELELQIEFMFKLLFDFIIDEDKGNVSGSTRANNGNTAASAMKEMIIENISILWTRSQNNTNIITNMFIKYDCSLDKSDLAIFMLDKLCKLALPEMAEVTSDSVPPICLSGIISFIEDIYHNVVEVGGFKEEYKHSELESLKTRLKKTQFTDATTSFNEKPKIGIPKLIEYGFIINNNDSSIGKFLFDNSNALNKKTIGEYLGTKENVNILEQFISFFDFKELRVDEAIRIMLTKFRLPGESQQIERVVEAFSQKYVKDQKYELQEEITIDSKDIEANDYSSIRPDPDSVLVLSYSIIMLNTDLHNPQIKKHMTFVDYSLNLKGCNNDKDFPLWYLQKMYDSIKTKEIIMPEEHHGNELWFDDKWNTLMTSVTLLNDKKDNYSDIEILQFNKFLFEETSSKILSVLFEIFNIATDDYISSMVLSTLDKCSILAENFGFKQLYNSMMYHLAASTRLLDLPQTDEIKPISDFLKIKSLPGPLSEYESEYDDIPFCEIINTEDNTSLTVSKKAVLLGKNLKAQLTTILLFRMVKMNQAESFIETEIWKCLLNVIFVLYENKLISPDIFKTYQKKNKLPKLPKPVAFNSIDKQYSKVNNKNRSGFFTTFASYLKGDDYEPTSEEIELSEIAQNCISAAEVSETFEENVVNYNDIKLLNVLFLKLDSMESDNKQETFKLFLLEFLIGGIMLMENVDVEFVNKCYKLLDIEKLSNNSKSFALRVLIYKLNLLKLTPTNIQTMMDELLKSNKIYDDDFFGVKSIGTEALKKILNIVELDKDNQLNILNYENFWRLIRKFSSFSKNCSRIYEFLNNLSIEKRFNGLDCNNFMLLLGLLDEISSQGAIGLKMTKEEDKLIIEISEKAIKLTQELVNYIDFNENDEVDSLEQLFALIQAITHQCMNPYKPIREFSQSCLNELINKNNDSYKEKLTLTNLVNSAIEPLLDSLDEHDEKLEVLIILKDFYLQQYKENKSNDEADYPTILNVFNKYNTTNDEVEKVLQDLITEKNTSTPTS</sequence>
<dbReference type="EMBL" id="LXPE01000001">
    <property type="protein sequence ID" value="OBA29063.1"/>
    <property type="molecule type" value="Genomic_DNA"/>
</dbReference>
<name>A0A1B7TK16_9ASCO</name>
<dbReference type="InterPro" id="IPR032691">
    <property type="entry name" value="Mon2/Sec7/BIG1-like_HUS"/>
</dbReference>
<protein>
    <submittedName>
        <fullName evidence="4">Sec7-domain-containing protein</fullName>
    </submittedName>
</protein>
<dbReference type="Pfam" id="PF01369">
    <property type="entry name" value="Sec7"/>
    <property type="match status" value="1"/>
</dbReference>
<dbReference type="GO" id="GO:0005085">
    <property type="term" value="F:guanyl-nucleotide exchange factor activity"/>
    <property type="evidence" value="ECO:0007669"/>
    <property type="project" value="InterPro"/>
</dbReference>
<dbReference type="InterPro" id="IPR023394">
    <property type="entry name" value="Sec7_C_sf"/>
</dbReference>
<dbReference type="Gene3D" id="1.10.220.20">
    <property type="match status" value="1"/>
</dbReference>
<organism evidence="4 5">
    <name type="scientific">Hanseniaspora valbyensis NRRL Y-1626</name>
    <dbReference type="NCBI Taxonomy" id="766949"/>
    <lineage>
        <taxon>Eukaryota</taxon>
        <taxon>Fungi</taxon>
        <taxon>Dikarya</taxon>
        <taxon>Ascomycota</taxon>
        <taxon>Saccharomycotina</taxon>
        <taxon>Saccharomycetes</taxon>
        <taxon>Saccharomycodales</taxon>
        <taxon>Saccharomycodaceae</taxon>
        <taxon>Hanseniaspora</taxon>
    </lineage>
</organism>
<keyword evidence="5" id="KW-1185">Reference proteome</keyword>
<feature type="compositionally biased region" description="Basic and acidic residues" evidence="1">
    <location>
        <begin position="378"/>
        <end position="397"/>
    </location>
</feature>
<feature type="chain" id="PRO_5008598783" evidence="2">
    <location>
        <begin position="19"/>
        <end position="1504"/>
    </location>
</feature>
<dbReference type="PANTHER" id="PTHR10663">
    <property type="entry name" value="GUANYL-NUCLEOTIDE EXCHANGE FACTOR"/>
    <property type="match status" value="1"/>
</dbReference>
<feature type="domain" description="SEC7" evidence="3">
    <location>
        <begin position="635"/>
        <end position="842"/>
    </location>
</feature>
<dbReference type="SUPFAM" id="SSF48425">
    <property type="entry name" value="Sec7 domain"/>
    <property type="match status" value="1"/>
</dbReference>
<evidence type="ECO:0000313" key="5">
    <source>
        <dbReference type="Proteomes" id="UP000092321"/>
    </source>
</evidence>
<reference evidence="5" key="1">
    <citation type="journal article" date="2016" name="Proc. Natl. Acad. Sci. U.S.A.">
        <title>Comparative genomics of biotechnologically important yeasts.</title>
        <authorList>
            <person name="Riley R."/>
            <person name="Haridas S."/>
            <person name="Wolfe K.H."/>
            <person name="Lopes M.R."/>
            <person name="Hittinger C.T."/>
            <person name="Goeker M."/>
            <person name="Salamov A.A."/>
            <person name="Wisecaver J.H."/>
            <person name="Long T.M."/>
            <person name="Calvey C.H."/>
            <person name="Aerts A.L."/>
            <person name="Barry K.W."/>
            <person name="Choi C."/>
            <person name="Clum A."/>
            <person name="Coughlan A.Y."/>
            <person name="Deshpande S."/>
            <person name="Douglass A.P."/>
            <person name="Hanson S.J."/>
            <person name="Klenk H.-P."/>
            <person name="LaButti K.M."/>
            <person name="Lapidus A."/>
            <person name="Lindquist E.A."/>
            <person name="Lipzen A.M."/>
            <person name="Meier-Kolthoff J.P."/>
            <person name="Ohm R.A."/>
            <person name="Otillar R.P."/>
            <person name="Pangilinan J.L."/>
            <person name="Peng Y."/>
            <person name="Rokas A."/>
            <person name="Rosa C.A."/>
            <person name="Scheuner C."/>
            <person name="Sibirny A.A."/>
            <person name="Slot J.C."/>
            <person name="Stielow J.B."/>
            <person name="Sun H."/>
            <person name="Kurtzman C.P."/>
            <person name="Blackwell M."/>
            <person name="Grigoriev I.V."/>
            <person name="Jeffries T.W."/>
        </authorList>
    </citation>
    <scope>NUCLEOTIDE SEQUENCE [LARGE SCALE GENOMIC DNA]</scope>
    <source>
        <strain evidence="5">NRRL Y-1626</strain>
    </source>
</reference>
<dbReference type="Proteomes" id="UP000092321">
    <property type="component" value="Unassembled WGS sequence"/>
</dbReference>